<protein>
    <submittedName>
        <fullName evidence="1">Uncharacterized protein</fullName>
    </submittedName>
</protein>
<gene>
    <name evidence="1" type="ORF">AVEN_274646_1</name>
</gene>
<keyword evidence="2" id="KW-1185">Reference proteome</keyword>
<organism evidence="1 2">
    <name type="scientific">Araneus ventricosus</name>
    <name type="common">Orbweaver spider</name>
    <name type="synonym">Epeira ventricosa</name>
    <dbReference type="NCBI Taxonomy" id="182803"/>
    <lineage>
        <taxon>Eukaryota</taxon>
        <taxon>Metazoa</taxon>
        <taxon>Ecdysozoa</taxon>
        <taxon>Arthropoda</taxon>
        <taxon>Chelicerata</taxon>
        <taxon>Arachnida</taxon>
        <taxon>Araneae</taxon>
        <taxon>Araneomorphae</taxon>
        <taxon>Entelegynae</taxon>
        <taxon>Araneoidea</taxon>
        <taxon>Araneidae</taxon>
        <taxon>Araneus</taxon>
    </lineage>
</organism>
<dbReference type="Proteomes" id="UP000499080">
    <property type="component" value="Unassembled WGS sequence"/>
</dbReference>
<dbReference type="EMBL" id="BGPR01000879">
    <property type="protein sequence ID" value="GBM38824.1"/>
    <property type="molecule type" value="Genomic_DNA"/>
</dbReference>
<dbReference type="AlphaFoldDB" id="A0A4Y2FGX4"/>
<comment type="caution">
    <text evidence="1">The sequence shown here is derived from an EMBL/GenBank/DDBJ whole genome shotgun (WGS) entry which is preliminary data.</text>
</comment>
<reference evidence="1 2" key="1">
    <citation type="journal article" date="2019" name="Sci. Rep.">
        <title>Orb-weaving spider Araneus ventricosus genome elucidates the spidroin gene catalogue.</title>
        <authorList>
            <person name="Kono N."/>
            <person name="Nakamura H."/>
            <person name="Ohtoshi R."/>
            <person name="Moran D.A.P."/>
            <person name="Shinohara A."/>
            <person name="Yoshida Y."/>
            <person name="Fujiwara M."/>
            <person name="Mori M."/>
            <person name="Tomita M."/>
            <person name="Arakawa K."/>
        </authorList>
    </citation>
    <scope>NUCLEOTIDE SEQUENCE [LARGE SCALE GENOMIC DNA]</scope>
</reference>
<evidence type="ECO:0000313" key="2">
    <source>
        <dbReference type="Proteomes" id="UP000499080"/>
    </source>
</evidence>
<name>A0A4Y2FGX4_ARAVE</name>
<sequence length="120" mass="13778">MEKDCDGPLVTSAHIPPFNCNAVSFCDVTQRGEVIAHRHGKARRESMAPLPNYPNRLQTVSTDRSFSSFLRKTSLAAFHFRGYFHPEIDPLRVREGPRIIRNPGAFLLLHPREINIKRHF</sequence>
<proteinExistence type="predicted"/>
<evidence type="ECO:0000313" key="1">
    <source>
        <dbReference type="EMBL" id="GBM38824.1"/>
    </source>
</evidence>
<accession>A0A4Y2FGX4</accession>